<dbReference type="GO" id="GO:0005509">
    <property type="term" value="F:calcium ion binding"/>
    <property type="evidence" value="ECO:0007669"/>
    <property type="project" value="InterPro"/>
</dbReference>
<evidence type="ECO:0000256" key="1">
    <source>
        <dbReference type="ARBA" id="ARBA00006049"/>
    </source>
</evidence>
<gene>
    <name evidence="9" type="ORF">GBAR_LOCUS7950</name>
</gene>
<keyword evidence="10" id="KW-1185">Reference proteome</keyword>
<feature type="region of interest" description="Disordered" evidence="7">
    <location>
        <begin position="93"/>
        <end position="113"/>
    </location>
</feature>
<keyword evidence="2" id="KW-0519">Myristate</keyword>
<evidence type="ECO:0000256" key="6">
    <source>
        <dbReference type="ARBA" id="ARBA00023288"/>
    </source>
</evidence>
<dbReference type="PRINTS" id="PR00450">
    <property type="entry name" value="RECOVERIN"/>
</dbReference>
<dbReference type="PROSITE" id="PS00018">
    <property type="entry name" value="EF_HAND_1"/>
    <property type="match status" value="1"/>
</dbReference>
<evidence type="ECO:0000256" key="2">
    <source>
        <dbReference type="ARBA" id="ARBA00022707"/>
    </source>
</evidence>
<dbReference type="AlphaFoldDB" id="A0AA35RJU6"/>
<dbReference type="InterPro" id="IPR002048">
    <property type="entry name" value="EF_hand_dom"/>
</dbReference>
<evidence type="ECO:0000259" key="8">
    <source>
        <dbReference type="PROSITE" id="PS50222"/>
    </source>
</evidence>
<evidence type="ECO:0000256" key="4">
    <source>
        <dbReference type="ARBA" id="ARBA00022737"/>
    </source>
</evidence>
<keyword evidence="6" id="KW-0449">Lipoprotein</keyword>
<dbReference type="Pfam" id="PF13499">
    <property type="entry name" value="EF-hand_7"/>
    <property type="match status" value="1"/>
</dbReference>
<dbReference type="EMBL" id="CASHTH010001182">
    <property type="protein sequence ID" value="CAI8012397.1"/>
    <property type="molecule type" value="Genomic_DNA"/>
</dbReference>
<dbReference type="SMART" id="SM00054">
    <property type="entry name" value="EFh"/>
    <property type="match status" value="1"/>
</dbReference>
<evidence type="ECO:0000313" key="9">
    <source>
        <dbReference type="EMBL" id="CAI8012397.1"/>
    </source>
</evidence>
<evidence type="ECO:0000256" key="5">
    <source>
        <dbReference type="ARBA" id="ARBA00022837"/>
    </source>
</evidence>
<evidence type="ECO:0000256" key="7">
    <source>
        <dbReference type="SAM" id="MobiDB-lite"/>
    </source>
</evidence>
<feature type="domain" description="EF-hand" evidence="8">
    <location>
        <begin position="67"/>
        <end position="102"/>
    </location>
</feature>
<dbReference type="InterPro" id="IPR028846">
    <property type="entry name" value="Recoverin"/>
</dbReference>
<dbReference type="PROSITE" id="PS50222">
    <property type="entry name" value="EF_HAND_2"/>
    <property type="match status" value="1"/>
</dbReference>
<keyword evidence="5" id="KW-0106">Calcium</keyword>
<name>A0AA35RJU6_GEOBA</name>
<accession>A0AA35RJU6</accession>
<dbReference type="PANTHER" id="PTHR23055">
    <property type="entry name" value="CALCIUM BINDING PROTEINS"/>
    <property type="match status" value="1"/>
</dbReference>
<organism evidence="9 10">
    <name type="scientific">Geodia barretti</name>
    <name type="common">Barrett's horny sponge</name>
    <dbReference type="NCBI Taxonomy" id="519541"/>
    <lineage>
        <taxon>Eukaryota</taxon>
        <taxon>Metazoa</taxon>
        <taxon>Porifera</taxon>
        <taxon>Demospongiae</taxon>
        <taxon>Heteroscleromorpha</taxon>
        <taxon>Tetractinellida</taxon>
        <taxon>Astrophorina</taxon>
        <taxon>Geodiidae</taxon>
        <taxon>Geodia</taxon>
    </lineage>
</organism>
<dbReference type="Gene3D" id="1.10.238.10">
    <property type="entry name" value="EF-hand"/>
    <property type="match status" value="1"/>
</dbReference>
<proteinExistence type="inferred from homology"/>
<keyword evidence="4" id="KW-0677">Repeat</keyword>
<keyword evidence="3" id="KW-0479">Metal-binding</keyword>
<evidence type="ECO:0000256" key="3">
    <source>
        <dbReference type="ARBA" id="ARBA00022723"/>
    </source>
</evidence>
<dbReference type="CDD" id="cd00051">
    <property type="entry name" value="EFh"/>
    <property type="match status" value="1"/>
</dbReference>
<evidence type="ECO:0000313" key="10">
    <source>
        <dbReference type="Proteomes" id="UP001174909"/>
    </source>
</evidence>
<comment type="caution">
    <text evidence="9">The sequence shown here is derived from an EMBL/GenBank/DDBJ whole genome shotgun (WGS) entry which is preliminary data.</text>
</comment>
<reference evidence="9" key="1">
    <citation type="submission" date="2023-03" db="EMBL/GenBank/DDBJ databases">
        <authorList>
            <person name="Steffen K."/>
            <person name="Cardenas P."/>
        </authorList>
    </citation>
    <scope>NUCLEOTIDE SEQUENCE</scope>
</reference>
<dbReference type="PANTHER" id="PTHR23055:SF178">
    <property type="entry name" value="NEUROCALCIN HOMOLOG"/>
    <property type="match status" value="1"/>
</dbReference>
<dbReference type="Proteomes" id="UP001174909">
    <property type="component" value="Unassembled WGS sequence"/>
</dbReference>
<comment type="similarity">
    <text evidence="1">Belongs to the recoverin family.</text>
</comment>
<sequence>MGRSTFREFICALSGPLAGNSKTSCAGVHMYDLDGNGFITKARDVGNRPGDLQDGGTVMKMQRTNSTPEKRTEKIFRQMDANKDGRLSLQEFIDGSQNDPSNVRCCSGHEHRW</sequence>
<protein>
    <submittedName>
        <fullName evidence="9">Neurocalcin homolog</fullName>
    </submittedName>
</protein>
<dbReference type="SUPFAM" id="SSF47473">
    <property type="entry name" value="EF-hand"/>
    <property type="match status" value="1"/>
</dbReference>
<dbReference type="InterPro" id="IPR011992">
    <property type="entry name" value="EF-hand-dom_pair"/>
</dbReference>
<dbReference type="InterPro" id="IPR018247">
    <property type="entry name" value="EF_Hand_1_Ca_BS"/>
</dbReference>